<feature type="domain" description="C2H2-type" evidence="11">
    <location>
        <begin position="368"/>
        <end position="395"/>
    </location>
</feature>
<feature type="compositionally biased region" description="Low complexity" evidence="10">
    <location>
        <begin position="315"/>
        <end position="324"/>
    </location>
</feature>
<feature type="region of interest" description="Disordered" evidence="10">
    <location>
        <begin position="471"/>
        <end position="506"/>
    </location>
</feature>
<feature type="region of interest" description="Disordered" evidence="10">
    <location>
        <begin position="122"/>
        <end position="162"/>
    </location>
</feature>
<evidence type="ECO:0000256" key="9">
    <source>
        <dbReference type="PROSITE-ProRule" id="PRU00042"/>
    </source>
</evidence>
<evidence type="ECO:0000256" key="7">
    <source>
        <dbReference type="ARBA" id="ARBA00023163"/>
    </source>
</evidence>
<keyword evidence="13" id="KW-1185">Reference proteome</keyword>
<dbReference type="EMBL" id="CANTUO010000002">
    <property type="protein sequence ID" value="CAI5758127.1"/>
    <property type="molecule type" value="Genomic_DNA"/>
</dbReference>
<dbReference type="GO" id="GO:0008270">
    <property type="term" value="F:zinc ion binding"/>
    <property type="evidence" value="ECO:0007669"/>
    <property type="project" value="UniProtKB-KW"/>
</dbReference>
<dbReference type="OrthoDB" id="8117402at2759"/>
<dbReference type="GO" id="GO:0006357">
    <property type="term" value="P:regulation of transcription by RNA polymerase II"/>
    <property type="evidence" value="ECO:0007669"/>
    <property type="project" value="UniProtKB-ARBA"/>
</dbReference>
<dbReference type="FunFam" id="3.30.160.60:FF:000181">
    <property type="entry name" value="C2H2 type zinc finger protein"/>
    <property type="match status" value="1"/>
</dbReference>
<dbReference type="GO" id="GO:0005634">
    <property type="term" value="C:nucleus"/>
    <property type="evidence" value="ECO:0007669"/>
    <property type="project" value="UniProtKB-SubCell"/>
</dbReference>
<evidence type="ECO:0000256" key="10">
    <source>
        <dbReference type="SAM" id="MobiDB-lite"/>
    </source>
</evidence>
<organism evidence="12 13">
    <name type="scientific">Candida verbasci</name>
    <dbReference type="NCBI Taxonomy" id="1227364"/>
    <lineage>
        <taxon>Eukaryota</taxon>
        <taxon>Fungi</taxon>
        <taxon>Dikarya</taxon>
        <taxon>Ascomycota</taxon>
        <taxon>Saccharomycotina</taxon>
        <taxon>Pichiomycetes</taxon>
        <taxon>Debaryomycetaceae</taxon>
        <taxon>Candida/Lodderomyces clade</taxon>
        <taxon>Candida</taxon>
    </lineage>
</organism>
<evidence type="ECO:0000256" key="4">
    <source>
        <dbReference type="ARBA" id="ARBA00022771"/>
    </source>
</evidence>
<dbReference type="PANTHER" id="PTHR24379">
    <property type="entry name" value="KRAB AND ZINC FINGER DOMAIN-CONTAINING"/>
    <property type="match status" value="1"/>
</dbReference>
<name>A0A9W4XLG1_9ASCO</name>
<comment type="caution">
    <text evidence="12">The sequence shown here is derived from an EMBL/GenBank/DDBJ whole genome shotgun (WGS) entry which is preliminary data.</text>
</comment>
<dbReference type="GO" id="GO:0071248">
    <property type="term" value="P:cellular response to metal ion"/>
    <property type="evidence" value="ECO:0007669"/>
    <property type="project" value="UniProtKB-ARBA"/>
</dbReference>
<feature type="compositionally biased region" description="Low complexity" evidence="10">
    <location>
        <begin position="1"/>
        <end position="19"/>
    </location>
</feature>
<feature type="domain" description="C2H2-type" evidence="11">
    <location>
        <begin position="396"/>
        <end position="423"/>
    </location>
</feature>
<feature type="compositionally biased region" description="Polar residues" evidence="10">
    <location>
        <begin position="122"/>
        <end position="137"/>
    </location>
</feature>
<evidence type="ECO:0000259" key="11">
    <source>
        <dbReference type="PROSITE" id="PS50157"/>
    </source>
</evidence>
<feature type="compositionally biased region" description="Polar residues" evidence="10">
    <location>
        <begin position="275"/>
        <end position="290"/>
    </location>
</feature>
<protein>
    <recommendedName>
        <fullName evidence="11">C2H2-type domain-containing protein</fullName>
    </recommendedName>
</protein>
<dbReference type="GO" id="GO:0071468">
    <property type="term" value="P:cellular response to acidic pH"/>
    <property type="evidence" value="ECO:0007669"/>
    <property type="project" value="UniProtKB-ARBA"/>
</dbReference>
<keyword evidence="8" id="KW-0539">Nucleus</keyword>
<accession>A0A9W4XLG1</accession>
<dbReference type="Pfam" id="PF00096">
    <property type="entry name" value="zf-C2H2"/>
    <property type="match status" value="1"/>
</dbReference>
<sequence>MNNQDHINQQYQSQHQTQSQEDEFFDIINQINYNNFVTNNNPITLTDNQTFQTQQQQPQQPQQPLKQYDLNQNSLNVPDIYNQNHLSVNTNSNEFLSSNSNDFLSPSSFNDNHLYRTPSHQSLYSENSFTSQPNSPFLDQPPNQPYSNFSDFGGSQNNSSTNLYQQGQINQQQQHFENFNNNFNYVNPNPHFEFGITVTPPPDNEITFQGNKNLDLASTTGINASSSSHLLTENNLHLNNMSNYNNFQNNVEIKDESGISIAIEKAEDVITPSLFSHSSKNSSINDINEATTTNNNNTKKDYLSPKAKTRRSRSKSVSSTQSSRSRSRSGERSSNNTNNSDLSSREKMLELASPNQSSKRVQKHPSVYACHLCDKRFTRPYNLKSHLRTHTDERPFICSSCGKAFARQHDRKRHEDLHSGEKKFQCKGYLKDGTEYGCGRKFARADALRRHFQTEAGKECIRLLIEEEEEEKRNAGNGEARGEPNSENHQFLSPTDIPSVAISPPE</sequence>
<dbReference type="PROSITE" id="PS00028">
    <property type="entry name" value="ZINC_FINGER_C2H2_1"/>
    <property type="match status" value="2"/>
</dbReference>
<feature type="region of interest" description="Disordered" evidence="10">
    <location>
        <begin position="1"/>
        <end position="20"/>
    </location>
</feature>
<dbReference type="SMART" id="SM00355">
    <property type="entry name" value="ZnF_C2H2"/>
    <property type="match status" value="2"/>
</dbReference>
<feature type="compositionally biased region" description="Low complexity" evidence="10">
    <location>
        <begin position="332"/>
        <end position="342"/>
    </location>
</feature>
<keyword evidence="3" id="KW-0677">Repeat</keyword>
<keyword evidence="5" id="KW-0862">Zinc</keyword>
<keyword evidence="4 9" id="KW-0863">Zinc-finger</keyword>
<keyword evidence="6" id="KW-0805">Transcription regulation</keyword>
<evidence type="ECO:0000256" key="6">
    <source>
        <dbReference type="ARBA" id="ARBA00023015"/>
    </source>
</evidence>
<evidence type="ECO:0000256" key="1">
    <source>
        <dbReference type="ARBA" id="ARBA00004123"/>
    </source>
</evidence>
<dbReference type="Proteomes" id="UP001152885">
    <property type="component" value="Unassembled WGS sequence"/>
</dbReference>
<dbReference type="PANTHER" id="PTHR24379:SF123">
    <property type="entry name" value="ZINC FINGER AND BTB DOMAIN CONTAINING 17"/>
    <property type="match status" value="1"/>
</dbReference>
<comment type="subcellular location">
    <subcellularLocation>
        <location evidence="1">Nucleus</location>
    </subcellularLocation>
</comment>
<evidence type="ECO:0000256" key="8">
    <source>
        <dbReference type="ARBA" id="ARBA00023242"/>
    </source>
</evidence>
<reference evidence="12" key="1">
    <citation type="submission" date="2022-12" db="EMBL/GenBank/DDBJ databases">
        <authorList>
            <person name="Brejova B."/>
        </authorList>
    </citation>
    <scope>NUCLEOTIDE SEQUENCE</scope>
</reference>
<dbReference type="AlphaFoldDB" id="A0A9W4XLG1"/>
<dbReference type="Gene3D" id="3.30.160.60">
    <property type="entry name" value="Classic Zinc Finger"/>
    <property type="match status" value="3"/>
</dbReference>
<evidence type="ECO:0000256" key="5">
    <source>
        <dbReference type="ARBA" id="ARBA00022833"/>
    </source>
</evidence>
<dbReference type="InterPro" id="IPR013087">
    <property type="entry name" value="Znf_C2H2_type"/>
</dbReference>
<feature type="region of interest" description="Disordered" evidence="10">
    <location>
        <begin position="275"/>
        <end position="363"/>
    </location>
</feature>
<keyword evidence="7" id="KW-0804">Transcription</keyword>
<gene>
    <name evidence="12" type="ORF">CANVERA_P2640</name>
</gene>
<evidence type="ECO:0000256" key="3">
    <source>
        <dbReference type="ARBA" id="ARBA00022737"/>
    </source>
</evidence>
<dbReference type="InterPro" id="IPR036236">
    <property type="entry name" value="Znf_C2H2_sf"/>
</dbReference>
<proteinExistence type="predicted"/>
<dbReference type="FunFam" id="3.30.160.60:FF:000146">
    <property type="entry name" value="C2H2 type zinc finger protein"/>
    <property type="match status" value="1"/>
</dbReference>
<keyword evidence="2" id="KW-0479">Metal-binding</keyword>
<dbReference type="SUPFAM" id="SSF57667">
    <property type="entry name" value="beta-beta-alpha zinc fingers"/>
    <property type="match status" value="1"/>
</dbReference>
<feature type="compositionally biased region" description="Polar residues" evidence="10">
    <location>
        <begin position="145"/>
        <end position="162"/>
    </location>
</feature>
<evidence type="ECO:0000256" key="2">
    <source>
        <dbReference type="ARBA" id="ARBA00022723"/>
    </source>
</evidence>
<evidence type="ECO:0000313" key="12">
    <source>
        <dbReference type="EMBL" id="CAI5758127.1"/>
    </source>
</evidence>
<dbReference type="PROSITE" id="PS50157">
    <property type="entry name" value="ZINC_FINGER_C2H2_2"/>
    <property type="match status" value="3"/>
</dbReference>
<feature type="domain" description="C2H2-type" evidence="11">
    <location>
        <begin position="424"/>
        <end position="460"/>
    </location>
</feature>
<evidence type="ECO:0000313" key="13">
    <source>
        <dbReference type="Proteomes" id="UP001152885"/>
    </source>
</evidence>